<name>A0A371HPC7_MUCPR</name>
<sequence length="111" mass="12773">MRKKKRGRKEREKISEKSKSERVNKEENKKERSKLKEKIKGEKSKSVGDVKGSFFVGFQEMLKDDKGILPNEMPQGLPPLSGVEHHIDLIVGTSLPNRPIYRANLEETKEI</sequence>
<dbReference type="PANTHER" id="PTHR35046">
    <property type="entry name" value="ZINC KNUCKLE (CCHC-TYPE) FAMILY PROTEIN"/>
    <property type="match status" value="1"/>
</dbReference>
<dbReference type="AlphaFoldDB" id="A0A371HPC7"/>
<proteinExistence type="predicted"/>
<gene>
    <name evidence="2" type="ORF">CR513_11674</name>
</gene>
<dbReference type="Proteomes" id="UP000257109">
    <property type="component" value="Unassembled WGS sequence"/>
</dbReference>
<keyword evidence="3" id="KW-1185">Reference proteome</keyword>
<feature type="non-terminal residue" evidence="2">
    <location>
        <position position="1"/>
    </location>
</feature>
<protein>
    <submittedName>
        <fullName evidence="2">Uncharacterized protein</fullName>
    </submittedName>
</protein>
<organism evidence="2 3">
    <name type="scientific">Mucuna pruriens</name>
    <name type="common">Velvet bean</name>
    <name type="synonym">Dolichos pruriens</name>
    <dbReference type="NCBI Taxonomy" id="157652"/>
    <lineage>
        <taxon>Eukaryota</taxon>
        <taxon>Viridiplantae</taxon>
        <taxon>Streptophyta</taxon>
        <taxon>Embryophyta</taxon>
        <taxon>Tracheophyta</taxon>
        <taxon>Spermatophyta</taxon>
        <taxon>Magnoliopsida</taxon>
        <taxon>eudicotyledons</taxon>
        <taxon>Gunneridae</taxon>
        <taxon>Pentapetalae</taxon>
        <taxon>rosids</taxon>
        <taxon>fabids</taxon>
        <taxon>Fabales</taxon>
        <taxon>Fabaceae</taxon>
        <taxon>Papilionoideae</taxon>
        <taxon>50 kb inversion clade</taxon>
        <taxon>NPAAA clade</taxon>
        <taxon>indigoferoid/millettioid clade</taxon>
        <taxon>Phaseoleae</taxon>
        <taxon>Mucuna</taxon>
    </lineage>
</organism>
<evidence type="ECO:0000256" key="1">
    <source>
        <dbReference type="SAM" id="MobiDB-lite"/>
    </source>
</evidence>
<feature type="compositionally biased region" description="Basic and acidic residues" evidence="1">
    <location>
        <begin position="9"/>
        <end position="43"/>
    </location>
</feature>
<feature type="region of interest" description="Disordered" evidence="1">
    <location>
        <begin position="1"/>
        <end position="43"/>
    </location>
</feature>
<comment type="caution">
    <text evidence="2">The sequence shown here is derived from an EMBL/GenBank/DDBJ whole genome shotgun (WGS) entry which is preliminary data.</text>
</comment>
<dbReference type="EMBL" id="QJKJ01002051">
    <property type="protein sequence ID" value="RDY04582.1"/>
    <property type="molecule type" value="Genomic_DNA"/>
</dbReference>
<accession>A0A371HPC7</accession>
<reference evidence="2" key="1">
    <citation type="submission" date="2018-05" db="EMBL/GenBank/DDBJ databases">
        <title>Draft genome of Mucuna pruriens seed.</title>
        <authorList>
            <person name="Nnadi N.E."/>
            <person name="Vos R."/>
            <person name="Hasami M.H."/>
            <person name="Devisetty U.K."/>
            <person name="Aguiy J.C."/>
        </authorList>
    </citation>
    <scope>NUCLEOTIDE SEQUENCE [LARGE SCALE GENOMIC DNA]</scope>
    <source>
        <strain evidence="2">JCA_2017</strain>
    </source>
</reference>
<evidence type="ECO:0000313" key="3">
    <source>
        <dbReference type="Proteomes" id="UP000257109"/>
    </source>
</evidence>
<dbReference type="PANTHER" id="PTHR35046:SF26">
    <property type="entry name" value="RNA-DIRECTED DNA POLYMERASE"/>
    <property type="match status" value="1"/>
</dbReference>
<evidence type="ECO:0000313" key="2">
    <source>
        <dbReference type="EMBL" id="RDY04582.1"/>
    </source>
</evidence>
<dbReference type="OrthoDB" id="786585at2759"/>